<dbReference type="Proteomes" id="UP001597534">
    <property type="component" value="Unassembled WGS sequence"/>
</dbReference>
<dbReference type="InterPro" id="IPR025665">
    <property type="entry name" value="Beta-barrel_OMP_2"/>
</dbReference>
<gene>
    <name evidence="2" type="ORF">ACFS5J_09210</name>
</gene>
<proteinExistence type="predicted"/>
<protein>
    <submittedName>
        <fullName evidence="2">Porin family protein</fullName>
    </submittedName>
</protein>
<keyword evidence="3" id="KW-1185">Reference proteome</keyword>
<name>A0ABW5YMA2_9FLAO</name>
<comment type="caution">
    <text evidence="2">The sequence shown here is derived from an EMBL/GenBank/DDBJ whole genome shotgun (WGS) entry which is preliminary data.</text>
</comment>
<dbReference type="EMBL" id="JBHUPC010000013">
    <property type="protein sequence ID" value="MFD2892188.1"/>
    <property type="molecule type" value="Genomic_DNA"/>
</dbReference>
<accession>A0ABW5YMA2</accession>
<evidence type="ECO:0000259" key="1">
    <source>
        <dbReference type="Pfam" id="PF13568"/>
    </source>
</evidence>
<dbReference type="Pfam" id="PF13568">
    <property type="entry name" value="OMP_b-brl_2"/>
    <property type="match status" value="1"/>
</dbReference>
<sequence>MRKNLLVSVVVFIFGLQLCHGQILISLLLGDKLNSGKVEFGLDGGLAVSELAGMPDSKNYSSMHLGFYFDIKMKENLFLHTGVIVKSNLGAKGIAYNLNEQDVNPLFSEATATRKINYFNIPIYAKYKFYKQIYFEAGPQIGLRYKAKDLFKTTNESGKEITLESDVKDQYHLFDLGVTGGLGYKLMKGTGINLGVRYYAGLLNIAKDGYPKQRNNVFYVYAGIPIGAGKSKSKN</sequence>
<dbReference type="RefSeq" id="WP_379811824.1">
    <property type="nucleotide sequence ID" value="NZ_JBHUPC010000013.1"/>
</dbReference>
<evidence type="ECO:0000313" key="2">
    <source>
        <dbReference type="EMBL" id="MFD2892188.1"/>
    </source>
</evidence>
<feature type="domain" description="Outer membrane protein beta-barrel" evidence="1">
    <location>
        <begin position="36"/>
        <end position="205"/>
    </location>
</feature>
<evidence type="ECO:0000313" key="3">
    <source>
        <dbReference type="Proteomes" id="UP001597534"/>
    </source>
</evidence>
<organism evidence="2 3">
    <name type="scientific">Flavobacterium chuncheonense</name>
    <dbReference type="NCBI Taxonomy" id="2026653"/>
    <lineage>
        <taxon>Bacteria</taxon>
        <taxon>Pseudomonadati</taxon>
        <taxon>Bacteroidota</taxon>
        <taxon>Flavobacteriia</taxon>
        <taxon>Flavobacteriales</taxon>
        <taxon>Flavobacteriaceae</taxon>
        <taxon>Flavobacterium</taxon>
    </lineage>
</organism>
<reference evidence="3" key="1">
    <citation type="journal article" date="2019" name="Int. J. Syst. Evol. Microbiol.">
        <title>The Global Catalogue of Microorganisms (GCM) 10K type strain sequencing project: providing services to taxonomists for standard genome sequencing and annotation.</title>
        <authorList>
            <consortium name="The Broad Institute Genomics Platform"/>
            <consortium name="The Broad Institute Genome Sequencing Center for Infectious Disease"/>
            <person name="Wu L."/>
            <person name="Ma J."/>
        </authorList>
    </citation>
    <scope>NUCLEOTIDE SEQUENCE [LARGE SCALE GENOMIC DNA]</scope>
    <source>
        <strain evidence="3">KCTC 22671</strain>
    </source>
</reference>